<keyword evidence="2" id="KW-0812">Transmembrane</keyword>
<keyword evidence="4" id="KW-1185">Reference proteome</keyword>
<reference evidence="3 4" key="1">
    <citation type="submission" date="2019-04" db="EMBL/GenBank/DDBJ databases">
        <title>An improved genome assembly and genetic linkage map for asparagus bean, Vigna unguiculata ssp. sesquipedialis.</title>
        <authorList>
            <person name="Xia Q."/>
            <person name="Zhang R."/>
            <person name="Dong Y."/>
        </authorList>
    </citation>
    <scope>NUCLEOTIDE SEQUENCE [LARGE SCALE GENOMIC DNA]</scope>
    <source>
        <tissue evidence="3">Leaf</tissue>
    </source>
</reference>
<protein>
    <recommendedName>
        <fullName evidence="5">Transmembrane protein</fullName>
    </recommendedName>
</protein>
<feature type="transmembrane region" description="Helical" evidence="2">
    <location>
        <begin position="56"/>
        <end position="76"/>
    </location>
</feature>
<dbReference type="Proteomes" id="UP000501690">
    <property type="component" value="Linkage Group LG4"/>
</dbReference>
<feature type="compositionally biased region" description="Polar residues" evidence="1">
    <location>
        <begin position="9"/>
        <end position="27"/>
    </location>
</feature>
<gene>
    <name evidence="3" type="ORF">DEO72_LG4g2660</name>
</gene>
<dbReference type="EMBL" id="CP039348">
    <property type="protein sequence ID" value="QCD91693.1"/>
    <property type="molecule type" value="Genomic_DNA"/>
</dbReference>
<evidence type="ECO:0000313" key="3">
    <source>
        <dbReference type="EMBL" id="QCD91693.1"/>
    </source>
</evidence>
<proteinExistence type="predicted"/>
<evidence type="ECO:0008006" key="5">
    <source>
        <dbReference type="Google" id="ProtNLM"/>
    </source>
</evidence>
<name>A0A4D6LTA1_VIGUN</name>
<keyword evidence="2" id="KW-1133">Transmembrane helix</keyword>
<dbReference type="AlphaFoldDB" id="A0A4D6LTA1"/>
<sequence>MAEMKERSLPNSPCSRCASGTTTEESISVSNNIATEERIAELKREEDEEREDNICFVFGVFVLVAIIIIIIASSFVRARAGKM</sequence>
<evidence type="ECO:0000313" key="4">
    <source>
        <dbReference type="Proteomes" id="UP000501690"/>
    </source>
</evidence>
<keyword evidence="2" id="KW-0472">Membrane</keyword>
<evidence type="ECO:0000256" key="2">
    <source>
        <dbReference type="SAM" id="Phobius"/>
    </source>
</evidence>
<evidence type="ECO:0000256" key="1">
    <source>
        <dbReference type="SAM" id="MobiDB-lite"/>
    </source>
</evidence>
<feature type="region of interest" description="Disordered" evidence="1">
    <location>
        <begin position="1"/>
        <end position="27"/>
    </location>
</feature>
<accession>A0A4D6LTA1</accession>
<organism evidence="3 4">
    <name type="scientific">Vigna unguiculata</name>
    <name type="common">Cowpea</name>
    <dbReference type="NCBI Taxonomy" id="3917"/>
    <lineage>
        <taxon>Eukaryota</taxon>
        <taxon>Viridiplantae</taxon>
        <taxon>Streptophyta</taxon>
        <taxon>Embryophyta</taxon>
        <taxon>Tracheophyta</taxon>
        <taxon>Spermatophyta</taxon>
        <taxon>Magnoliopsida</taxon>
        <taxon>eudicotyledons</taxon>
        <taxon>Gunneridae</taxon>
        <taxon>Pentapetalae</taxon>
        <taxon>rosids</taxon>
        <taxon>fabids</taxon>
        <taxon>Fabales</taxon>
        <taxon>Fabaceae</taxon>
        <taxon>Papilionoideae</taxon>
        <taxon>50 kb inversion clade</taxon>
        <taxon>NPAAA clade</taxon>
        <taxon>indigoferoid/millettioid clade</taxon>
        <taxon>Phaseoleae</taxon>
        <taxon>Vigna</taxon>
    </lineage>
</organism>